<comment type="function">
    <text evidence="4">Required for a late step of 50S ribosomal subunit assembly. Has GTPase activity.</text>
</comment>
<dbReference type="Gene3D" id="1.10.1580.10">
    <property type="match status" value="1"/>
</dbReference>
<protein>
    <recommendedName>
        <fullName evidence="1 4">Ribosome biogenesis GTPase A</fullName>
    </recommendedName>
</protein>
<comment type="caution">
    <text evidence="7">The sequence shown here is derived from an EMBL/GenBank/DDBJ whole genome shotgun (WGS) entry which is preliminary data.</text>
</comment>
<dbReference type="PROSITE" id="PS51721">
    <property type="entry name" value="G_CP"/>
    <property type="match status" value="1"/>
</dbReference>
<dbReference type="InterPro" id="IPR006073">
    <property type="entry name" value="GTP-bd"/>
</dbReference>
<proteinExistence type="inferred from homology"/>
<evidence type="ECO:0000313" key="7">
    <source>
        <dbReference type="EMBL" id="KNF08789.1"/>
    </source>
</evidence>
<sequence length="283" mass="31976">MNINWYPGHMKKTRELLQSSLKLVDIVIELLDSRIPISSKNPDIDKIVNNKPRVVVMNKSDLSSEAGNKAWEEYYKKQNVPVVFINAINNMGTEKIIKKINNVLEEKMKQKQKKGIKSTSVRAMIVGVPNVGKSTLINSLAGRKGAKTGNRPGVTKGKQWIKLKGDIELLDTPGILWPKFDDENVALKLAFTGAIRDEILDTETLALKLIEKLHSIDKSLIENRYDIETSEKTPLEIMESIAEKRMCILKGGEVDYTRVSNLILDEFRKGVMGRITLDYPQED</sequence>
<dbReference type="GO" id="GO:0006412">
    <property type="term" value="P:translation"/>
    <property type="evidence" value="ECO:0007669"/>
    <property type="project" value="TreeGrafter"/>
</dbReference>
<dbReference type="PRINTS" id="PR00326">
    <property type="entry name" value="GTP1OBG"/>
</dbReference>
<dbReference type="RefSeq" id="WP_050354889.1">
    <property type="nucleotide sequence ID" value="NZ_LGSS01000005.1"/>
</dbReference>
<evidence type="ECO:0000313" key="8">
    <source>
        <dbReference type="Proteomes" id="UP000037267"/>
    </source>
</evidence>
<dbReference type="AlphaFoldDB" id="A0A0L0WB88"/>
<dbReference type="OrthoDB" id="9779790at2"/>
<evidence type="ECO:0000256" key="4">
    <source>
        <dbReference type="PIRNR" id="PIRNR006230"/>
    </source>
</evidence>
<feature type="binding site" evidence="5">
    <location>
        <begin position="58"/>
        <end position="61"/>
    </location>
    <ligand>
        <name>GTP</name>
        <dbReference type="ChEBI" id="CHEBI:37565"/>
    </ligand>
</feature>
<dbReference type="SUPFAM" id="SSF52540">
    <property type="entry name" value="P-loop containing nucleoside triphosphate hydrolases"/>
    <property type="match status" value="1"/>
</dbReference>
<dbReference type="STRING" id="1503.CLPU_5c00960"/>
<dbReference type="EMBL" id="LGSS01000005">
    <property type="protein sequence ID" value="KNF08789.1"/>
    <property type="molecule type" value="Genomic_DNA"/>
</dbReference>
<dbReference type="Proteomes" id="UP000037267">
    <property type="component" value="Unassembled WGS sequence"/>
</dbReference>
<dbReference type="FunFam" id="3.40.50.300:FF:000590">
    <property type="entry name" value="Ribosome biogenesis GTPase A"/>
    <property type="match status" value="1"/>
</dbReference>
<dbReference type="Gene3D" id="3.40.50.300">
    <property type="entry name" value="P-loop containing nucleotide triphosphate hydrolases"/>
    <property type="match status" value="1"/>
</dbReference>
<organism evidence="7 8">
    <name type="scientific">Gottschalkia purinilytica</name>
    <name type="common">Clostridium purinilyticum</name>
    <dbReference type="NCBI Taxonomy" id="1503"/>
    <lineage>
        <taxon>Bacteria</taxon>
        <taxon>Bacillati</taxon>
        <taxon>Bacillota</taxon>
        <taxon>Tissierellia</taxon>
        <taxon>Tissierellales</taxon>
        <taxon>Gottschalkiaceae</taxon>
        <taxon>Gottschalkia</taxon>
    </lineage>
</organism>
<gene>
    <name evidence="7" type="primary">rbgA</name>
    <name evidence="7" type="ORF">CLPU_5c00960</name>
</gene>
<keyword evidence="2 4" id="KW-0547">Nucleotide-binding</keyword>
<dbReference type="GO" id="GO:0005737">
    <property type="term" value="C:cytoplasm"/>
    <property type="evidence" value="ECO:0007669"/>
    <property type="project" value="UniProtKB-SubCell"/>
</dbReference>
<dbReference type="InterPro" id="IPR016478">
    <property type="entry name" value="GTPase_MTG1"/>
</dbReference>
<keyword evidence="8" id="KW-1185">Reference proteome</keyword>
<evidence type="ECO:0000256" key="2">
    <source>
        <dbReference type="ARBA" id="ARBA00022741"/>
    </source>
</evidence>
<dbReference type="NCBIfam" id="TIGR03596">
    <property type="entry name" value="GTPase_YlqF"/>
    <property type="match status" value="1"/>
</dbReference>
<dbReference type="GO" id="GO:0003924">
    <property type="term" value="F:GTPase activity"/>
    <property type="evidence" value="ECO:0007669"/>
    <property type="project" value="TreeGrafter"/>
</dbReference>
<keyword evidence="3 4" id="KW-0342">GTP-binding</keyword>
<feature type="binding site" evidence="5">
    <location>
        <position position="174"/>
    </location>
    <ligand>
        <name>GTP</name>
        <dbReference type="ChEBI" id="CHEBI:37565"/>
    </ligand>
</feature>
<dbReference type="PATRIC" id="fig|1503.3.peg.2620"/>
<comment type="similarity">
    <text evidence="4">Belongs to the TRAFAC class YlqF/YawG GTPase family. MTG1 subfamily.</text>
</comment>
<dbReference type="GO" id="GO:0005525">
    <property type="term" value="F:GTP binding"/>
    <property type="evidence" value="ECO:0007669"/>
    <property type="project" value="UniProtKB-KW"/>
</dbReference>
<dbReference type="PANTHER" id="PTHR45782:SF4">
    <property type="entry name" value="MITOCHONDRIAL RIBOSOME-ASSOCIATED GTPASE 1"/>
    <property type="match status" value="1"/>
</dbReference>
<dbReference type="CDD" id="cd01856">
    <property type="entry name" value="YlqF"/>
    <property type="match status" value="1"/>
</dbReference>
<feature type="binding site" evidence="5">
    <location>
        <begin position="130"/>
        <end position="135"/>
    </location>
    <ligand>
        <name>GTP</name>
        <dbReference type="ChEBI" id="CHEBI:37565"/>
    </ligand>
</feature>
<accession>A0A0L0WB88</accession>
<keyword evidence="4" id="KW-0963">Cytoplasm</keyword>
<comment type="subcellular location">
    <subcellularLocation>
        <location evidence="4">Cytoplasm</location>
    </subcellularLocation>
</comment>
<dbReference type="PIRSF" id="PIRSF006230">
    <property type="entry name" value="MG442"/>
    <property type="match status" value="1"/>
</dbReference>
<dbReference type="InterPro" id="IPR023179">
    <property type="entry name" value="GTP-bd_ortho_bundle_sf"/>
</dbReference>
<evidence type="ECO:0000256" key="1">
    <source>
        <dbReference type="ARBA" id="ARBA00014898"/>
    </source>
</evidence>
<evidence type="ECO:0000259" key="6">
    <source>
        <dbReference type="PROSITE" id="PS51721"/>
    </source>
</evidence>
<dbReference type="InterPro" id="IPR030378">
    <property type="entry name" value="G_CP_dom"/>
</dbReference>
<dbReference type="InterPro" id="IPR019991">
    <property type="entry name" value="GTP-bd_ribosome_bgen"/>
</dbReference>
<reference evidence="8" key="1">
    <citation type="submission" date="2015-07" db="EMBL/GenBank/DDBJ databases">
        <title>Draft genome sequence of the purine-degrading Gottschalkia purinilyticum DSM 1384 (formerly Clostridium purinilyticum).</title>
        <authorList>
            <person name="Poehlein A."/>
            <person name="Schiel-Bengelsdorf B."/>
            <person name="Bengelsdorf F.R."/>
            <person name="Daniel R."/>
            <person name="Duerre P."/>
        </authorList>
    </citation>
    <scope>NUCLEOTIDE SEQUENCE [LARGE SCALE GENOMIC DNA]</scope>
    <source>
        <strain evidence="8">DSM 1384</strain>
    </source>
</reference>
<evidence type="ECO:0000256" key="3">
    <source>
        <dbReference type="ARBA" id="ARBA00023134"/>
    </source>
</evidence>
<evidence type="ECO:0000256" key="5">
    <source>
        <dbReference type="PIRSR" id="PIRSR006230-1"/>
    </source>
</evidence>
<name>A0A0L0WB88_GOTPU</name>
<dbReference type="Pfam" id="PF01926">
    <property type="entry name" value="MMR_HSR1"/>
    <property type="match status" value="1"/>
</dbReference>
<dbReference type="InterPro" id="IPR027417">
    <property type="entry name" value="P-loop_NTPase"/>
</dbReference>
<feature type="domain" description="CP-type G" evidence="6">
    <location>
        <begin position="13"/>
        <end position="178"/>
    </location>
</feature>
<dbReference type="PANTHER" id="PTHR45782">
    <property type="entry name" value="MITOCHONDRIAL RIBOSOME-ASSOCIATED GTPASE 1"/>
    <property type="match status" value="1"/>
</dbReference>